<evidence type="ECO:0000313" key="3">
    <source>
        <dbReference type="Proteomes" id="UP000649753"/>
    </source>
</evidence>
<keyword evidence="1" id="KW-1133">Transmembrane helix</keyword>
<name>A0A927MCE5_9ACTN</name>
<dbReference type="Proteomes" id="UP000649753">
    <property type="component" value="Unassembled WGS sequence"/>
</dbReference>
<feature type="transmembrane region" description="Helical" evidence="1">
    <location>
        <begin position="68"/>
        <end position="88"/>
    </location>
</feature>
<feature type="transmembrane region" description="Helical" evidence="1">
    <location>
        <begin position="244"/>
        <end position="265"/>
    </location>
</feature>
<feature type="transmembrane region" description="Helical" evidence="1">
    <location>
        <begin position="311"/>
        <end position="332"/>
    </location>
</feature>
<protein>
    <submittedName>
        <fullName evidence="2">Uncharacterized protein</fullName>
    </submittedName>
</protein>
<feature type="transmembrane region" description="Helical" evidence="1">
    <location>
        <begin position="159"/>
        <end position="180"/>
    </location>
</feature>
<dbReference type="EMBL" id="JADBEB010000001">
    <property type="protein sequence ID" value="MBE1492007.1"/>
    <property type="molecule type" value="Genomic_DNA"/>
</dbReference>
<comment type="caution">
    <text evidence="2">The sequence shown here is derived from an EMBL/GenBank/DDBJ whole genome shotgun (WGS) entry which is preliminary data.</text>
</comment>
<gene>
    <name evidence="2" type="ORF">H4W31_007645</name>
</gene>
<evidence type="ECO:0000313" key="2">
    <source>
        <dbReference type="EMBL" id="MBE1492007.1"/>
    </source>
</evidence>
<reference evidence="2" key="1">
    <citation type="submission" date="2020-10" db="EMBL/GenBank/DDBJ databases">
        <title>Sequencing the genomes of 1000 actinobacteria strains.</title>
        <authorList>
            <person name="Klenk H.-P."/>
        </authorList>
    </citation>
    <scope>NUCLEOTIDE SEQUENCE</scope>
    <source>
        <strain evidence="2">DSM 46832</strain>
    </source>
</reference>
<accession>A0A927MCE5</accession>
<keyword evidence="1" id="KW-0472">Membrane</keyword>
<sequence length="342" mass="37718">MEAHYRLLLNAFPARHRRQYQEEMLGVLMDRARPGQRRPTLVETVDLLRAATSVRLRALRDTADDHGWSTAAAVIGIVAAILLASLGLRNLVVHLGWRLLVDDIMVRSLPDVLHDLVWLPVVLAALVGWRTGAAAIAWLVTLAEAVVLVERYRMFPTDLLYGLRPLLVAVIASVGLAMSVRHRPVAKLLGRWRTAGLLLAGLLVVGSGVAALLQVTIVPLPGGDAYRETDGRIYFRTLHLSVDLPATVLYLIALVLLLIVLAPLAGSVRRRIATVALPVVVLYLVIDRSFLGYRMATYHFSPPLPLSPEQWVLLALPPVGVFALGIVGLYWYEGRRRPDPVR</sequence>
<dbReference type="AlphaFoldDB" id="A0A927MCE5"/>
<feature type="transmembrane region" description="Helical" evidence="1">
    <location>
        <begin position="116"/>
        <end position="139"/>
    </location>
</feature>
<dbReference type="RefSeq" id="WP_192770980.1">
    <property type="nucleotide sequence ID" value="NZ_JADBEB010000001.1"/>
</dbReference>
<organism evidence="2 3">
    <name type="scientific">Plantactinospora soyae</name>
    <dbReference type="NCBI Taxonomy" id="1544732"/>
    <lineage>
        <taxon>Bacteria</taxon>
        <taxon>Bacillati</taxon>
        <taxon>Actinomycetota</taxon>
        <taxon>Actinomycetes</taxon>
        <taxon>Micromonosporales</taxon>
        <taxon>Micromonosporaceae</taxon>
        <taxon>Plantactinospora</taxon>
    </lineage>
</organism>
<feature type="transmembrane region" description="Helical" evidence="1">
    <location>
        <begin position="272"/>
        <end position="291"/>
    </location>
</feature>
<feature type="transmembrane region" description="Helical" evidence="1">
    <location>
        <begin position="192"/>
        <end position="217"/>
    </location>
</feature>
<keyword evidence="1" id="KW-0812">Transmembrane</keyword>
<evidence type="ECO:0000256" key="1">
    <source>
        <dbReference type="SAM" id="Phobius"/>
    </source>
</evidence>
<proteinExistence type="predicted"/>
<keyword evidence="3" id="KW-1185">Reference proteome</keyword>